<evidence type="ECO:0000259" key="7">
    <source>
        <dbReference type="Pfam" id="PF01699"/>
    </source>
</evidence>
<protein>
    <recommendedName>
        <fullName evidence="7">Sodium/calcium exchanger membrane region domain-containing protein</fullName>
    </recommendedName>
</protein>
<keyword evidence="3 6" id="KW-0812">Transmembrane</keyword>
<accession>A0A1R2B3M2</accession>
<feature type="transmembrane region" description="Helical" evidence="6">
    <location>
        <begin position="41"/>
        <end position="64"/>
    </location>
</feature>
<dbReference type="AlphaFoldDB" id="A0A1R2B3M2"/>
<feature type="transmembrane region" description="Helical" evidence="6">
    <location>
        <begin position="352"/>
        <end position="372"/>
    </location>
</feature>
<reference evidence="8 9" key="1">
    <citation type="submission" date="2016-11" db="EMBL/GenBank/DDBJ databases">
        <title>The macronuclear genome of Stentor coeruleus: a giant cell with tiny introns.</title>
        <authorList>
            <person name="Slabodnick M."/>
            <person name="Ruby J.G."/>
            <person name="Reiff S.B."/>
            <person name="Swart E.C."/>
            <person name="Gosai S."/>
            <person name="Prabakaran S."/>
            <person name="Witkowska E."/>
            <person name="Larue G.E."/>
            <person name="Fisher S."/>
            <person name="Freeman R.M."/>
            <person name="Gunawardena J."/>
            <person name="Chu W."/>
            <person name="Stover N.A."/>
            <person name="Gregory B.D."/>
            <person name="Nowacki M."/>
            <person name="Derisi J."/>
            <person name="Roy S.W."/>
            <person name="Marshall W.F."/>
            <person name="Sood P."/>
        </authorList>
    </citation>
    <scope>NUCLEOTIDE SEQUENCE [LARGE SCALE GENOMIC DNA]</scope>
    <source>
        <strain evidence="8">WM001</strain>
    </source>
</reference>
<feature type="domain" description="Sodium/calcium exchanger membrane region" evidence="7">
    <location>
        <begin position="355"/>
        <end position="499"/>
    </location>
</feature>
<gene>
    <name evidence="8" type="ORF">SteCoe_30448</name>
</gene>
<feature type="transmembrane region" description="Helical" evidence="6">
    <location>
        <begin position="378"/>
        <end position="397"/>
    </location>
</feature>
<evidence type="ECO:0000256" key="2">
    <source>
        <dbReference type="ARBA" id="ARBA00022448"/>
    </source>
</evidence>
<dbReference type="EMBL" id="MPUH01000997">
    <property type="protein sequence ID" value="OMJ71362.1"/>
    <property type="molecule type" value="Genomic_DNA"/>
</dbReference>
<feature type="transmembrane region" description="Helical" evidence="6">
    <location>
        <begin position="113"/>
        <end position="133"/>
    </location>
</feature>
<feature type="transmembrane region" description="Helical" evidence="6">
    <location>
        <begin position="76"/>
        <end position="93"/>
    </location>
</feature>
<evidence type="ECO:0000256" key="1">
    <source>
        <dbReference type="ARBA" id="ARBA00004141"/>
    </source>
</evidence>
<feature type="transmembrane region" description="Helical" evidence="6">
    <location>
        <begin position="169"/>
        <end position="187"/>
    </location>
</feature>
<dbReference type="GO" id="GO:0016020">
    <property type="term" value="C:membrane"/>
    <property type="evidence" value="ECO:0007669"/>
    <property type="project" value="UniProtKB-SubCell"/>
</dbReference>
<sequence length="507" mass="57115">MSVETLECASVFDDNNRCAYAENYCDPFYVFYFCTFDEHPAFYILIFLLFVYLIYLLGSTADLYFSPALASLSDTLKLSPTVAGVTLLAFGNGAPDVFSSILAAKKLKVSLSIGALFGGAIFVSTVVLGRVSLVGSCQMEIKKTLRDCCLLFITALLIMLYGFLGTITMFQACLFPLLYIFYVFIVFRMEKSQEKLLQNSFELPIMETNFIDWGEIIENYIEKQPQKKYVQVGNRNDFEWSMIKQKIFIEENQTEFADMGIIMKILFIILYPVNFLRELTIPFYTKENWSRMKASFFPISAGIFIIYTQDLFYVQIYNFPLWIFIVFTSIFLGIMIFCTSKRTVLPSYNGKLKALSFFISVLWICTICEIMIDLLALTGTLLGLPISFLGLSLLAWGNSAGDFWANPAIARLGMGQTAITACFAGPLFNTLIGFGVSMIVGCTQSKLTFHILNHKELLIAGAFLLVSSAITGVFLIRNTGKIVRNHGLFQICIYLVFSASLLAYTFL</sequence>
<dbReference type="PANTHER" id="PTHR12266:SF0">
    <property type="entry name" value="MITOCHONDRIAL SODIUM_CALCIUM EXCHANGER PROTEIN"/>
    <property type="match status" value="1"/>
</dbReference>
<evidence type="ECO:0000256" key="4">
    <source>
        <dbReference type="ARBA" id="ARBA00022989"/>
    </source>
</evidence>
<dbReference type="PANTHER" id="PTHR12266">
    <property type="entry name" value="NA+/CA2+ K+ INDEPENDENT EXCHANGER"/>
    <property type="match status" value="1"/>
</dbReference>
<keyword evidence="2" id="KW-0813">Transport</keyword>
<proteinExistence type="predicted"/>
<feature type="transmembrane region" description="Helical" evidence="6">
    <location>
        <begin position="418"/>
        <end position="437"/>
    </location>
</feature>
<feature type="transmembrane region" description="Helical" evidence="6">
    <location>
        <begin position="319"/>
        <end position="340"/>
    </location>
</feature>
<keyword evidence="4 6" id="KW-1133">Transmembrane helix</keyword>
<dbReference type="Pfam" id="PF01699">
    <property type="entry name" value="Na_Ca_ex"/>
    <property type="match status" value="2"/>
</dbReference>
<dbReference type="InterPro" id="IPR044880">
    <property type="entry name" value="NCX_ion-bd_dom_sf"/>
</dbReference>
<keyword evidence="5 6" id="KW-0472">Membrane</keyword>
<dbReference type="InterPro" id="IPR004837">
    <property type="entry name" value="NaCa_Exmemb"/>
</dbReference>
<feature type="domain" description="Sodium/calcium exchanger membrane region" evidence="7">
    <location>
        <begin position="48"/>
        <end position="187"/>
    </location>
</feature>
<dbReference type="Proteomes" id="UP000187209">
    <property type="component" value="Unassembled WGS sequence"/>
</dbReference>
<name>A0A1R2B3M2_9CILI</name>
<dbReference type="InterPro" id="IPR051359">
    <property type="entry name" value="CaCA_antiporter"/>
</dbReference>
<keyword evidence="9" id="KW-1185">Reference proteome</keyword>
<evidence type="ECO:0000313" key="8">
    <source>
        <dbReference type="EMBL" id="OMJ71362.1"/>
    </source>
</evidence>
<comment type="caution">
    <text evidence="8">The sequence shown here is derived from an EMBL/GenBank/DDBJ whole genome shotgun (WGS) entry which is preliminary data.</text>
</comment>
<feature type="transmembrane region" description="Helical" evidence="6">
    <location>
        <begin position="457"/>
        <end position="476"/>
    </location>
</feature>
<organism evidence="8 9">
    <name type="scientific">Stentor coeruleus</name>
    <dbReference type="NCBI Taxonomy" id="5963"/>
    <lineage>
        <taxon>Eukaryota</taxon>
        <taxon>Sar</taxon>
        <taxon>Alveolata</taxon>
        <taxon>Ciliophora</taxon>
        <taxon>Postciliodesmatophora</taxon>
        <taxon>Heterotrichea</taxon>
        <taxon>Heterotrichida</taxon>
        <taxon>Stentoridae</taxon>
        <taxon>Stentor</taxon>
    </lineage>
</organism>
<evidence type="ECO:0000256" key="6">
    <source>
        <dbReference type="SAM" id="Phobius"/>
    </source>
</evidence>
<feature type="transmembrane region" description="Helical" evidence="6">
    <location>
        <begin position="488"/>
        <end position="506"/>
    </location>
</feature>
<evidence type="ECO:0000313" key="9">
    <source>
        <dbReference type="Proteomes" id="UP000187209"/>
    </source>
</evidence>
<feature type="transmembrane region" description="Helical" evidence="6">
    <location>
        <begin position="294"/>
        <end position="313"/>
    </location>
</feature>
<evidence type="ECO:0000256" key="5">
    <source>
        <dbReference type="ARBA" id="ARBA00023136"/>
    </source>
</evidence>
<dbReference type="GO" id="GO:0008324">
    <property type="term" value="F:monoatomic cation transmembrane transporter activity"/>
    <property type="evidence" value="ECO:0007669"/>
    <property type="project" value="TreeGrafter"/>
</dbReference>
<dbReference type="OrthoDB" id="417205at2759"/>
<evidence type="ECO:0000256" key="3">
    <source>
        <dbReference type="ARBA" id="ARBA00022692"/>
    </source>
</evidence>
<comment type="subcellular location">
    <subcellularLocation>
        <location evidence="1">Membrane</location>
        <topology evidence="1">Multi-pass membrane protein</topology>
    </subcellularLocation>
</comment>
<dbReference type="Gene3D" id="1.20.1420.30">
    <property type="entry name" value="NCX, central ion-binding region"/>
    <property type="match status" value="2"/>
</dbReference>